<dbReference type="Pfam" id="PF07715">
    <property type="entry name" value="Plug"/>
    <property type="match status" value="1"/>
</dbReference>
<evidence type="ECO:0000256" key="14">
    <source>
        <dbReference type="SAM" id="SignalP"/>
    </source>
</evidence>
<dbReference type="SUPFAM" id="SSF56935">
    <property type="entry name" value="Porins"/>
    <property type="match status" value="1"/>
</dbReference>
<dbReference type="PROSITE" id="PS52016">
    <property type="entry name" value="TONB_DEPENDENT_REC_3"/>
    <property type="match status" value="1"/>
</dbReference>
<comment type="caution">
    <text evidence="17">The sequence shown here is derived from an EMBL/GenBank/DDBJ whole genome shotgun (WGS) entry which is preliminary data.</text>
</comment>
<reference evidence="17 18" key="1">
    <citation type="submission" date="2018-09" db="EMBL/GenBank/DDBJ databases">
        <title>Genome comparison of Alicycliphilus sp. BQ1, a polyurethanolytic bacterium, with its closest phylogenetic relatives Alicycliphilus denitrificans BC and K601, unable to attack polyurethane.</title>
        <authorList>
            <person name="Loza-Tavera H."/>
            <person name="Lozano L."/>
            <person name="Cevallos M."/>
            <person name="Maya-Lucas O."/>
            <person name="Garcia-Mena J."/>
            <person name="Hernandez J."/>
        </authorList>
    </citation>
    <scope>NUCLEOTIDE SEQUENCE [LARGE SCALE GENOMIC DNA]</scope>
    <source>
        <strain evidence="17 18">BQ1</strain>
    </source>
</reference>
<sequence length="651" mass="70797">MSLSHSFALRRLCRPHPLAVATAAALLCLAGAARAEVVAAAPLPAVTVTATLTEQDARTAPASVTVITAQDLAERNAADLLDAVRGAPGITLSARQVGGRKTLALRGLEGKHTLTLIDGRRISASDDVIGHSDYQYGWLPISAIERVEIIRGPMSALYGSEALGGVVNIISKKPKDRWIGSVGVTGSHAVGSDGASEAGTSVFAAGPLTDRLRMSVNAEYAHRDAVPEKEDSRYSEIEGRKPRSLGLNAEFDLAPGHVLEAGVTDGKEQRFYDDVSSNKPYFNRYDLDRRQTHVGWRGEVGDWKTQLRAYRSEFSVRNSRTNGVAPTRPQDMTDDVVDGHASTRFGSHQFTVGGEWRNEELVNAGLTTGSDDVTHKALFVQDEFALGKNLIATLGLRADHHGIFGSELSPRAYLVWEASSTLVVKSGFGHAFKAPTLKQISPNYVGAEGPHTFMGNADIKPETSNSFEIGADWQASPAWSLRATAFHTEVKDLITYRLLQQVGPRRIYQYDNVDAARIQGLEAGFTWAVTPQLAWNTDATLLRTRDKTTGQRLNDRPSTSVASHLAWRAAGWDARLGLQYTGSQDSSGYRLPAYTLWNASVGRAWKLNATQSLNLRAGLENMGDVRLAEKSPNFGYAEQGRRVFVTARLDF</sequence>
<keyword evidence="3 12" id="KW-0813">Transport</keyword>
<dbReference type="GO" id="GO:0044718">
    <property type="term" value="P:siderophore transmembrane transport"/>
    <property type="evidence" value="ECO:0007669"/>
    <property type="project" value="TreeGrafter"/>
</dbReference>
<dbReference type="PANTHER" id="PTHR30069:SF53">
    <property type="entry name" value="COLICIN I RECEPTOR-RELATED"/>
    <property type="match status" value="1"/>
</dbReference>
<evidence type="ECO:0000256" key="10">
    <source>
        <dbReference type="ARBA" id="ARBA00023170"/>
    </source>
</evidence>
<dbReference type="Pfam" id="PF00593">
    <property type="entry name" value="TonB_dep_Rec_b-barrel"/>
    <property type="match status" value="1"/>
</dbReference>
<evidence type="ECO:0000313" key="18">
    <source>
        <dbReference type="Proteomes" id="UP000216225"/>
    </source>
</evidence>
<dbReference type="GO" id="GO:0009279">
    <property type="term" value="C:cell outer membrane"/>
    <property type="evidence" value="ECO:0007669"/>
    <property type="project" value="UniProtKB-SubCell"/>
</dbReference>
<protein>
    <submittedName>
        <fullName evidence="17">TonB-dependent receptor</fullName>
    </submittedName>
</protein>
<evidence type="ECO:0000256" key="13">
    <source>
        <dbReference type="RuleBase" id="RU003357"/>
    </source>
</evidence>
<keyword evidence="8 13" id="KW-0798">TonB box</keyword>
<dbReference type="GO" id="GO:0015344">
    <property type="term" value="F:siderophore uptake transmembrane transporter activity"/>
    <property type="evidence" value="ECO:0007669"/>
    <property type="project" value="TreeGrafter"/>
</dbReference>
<evidence type="ECO:0000256" key="7">
    <source>
        <dbReference type="ARBA" id="ARBA00023065"/>
    </source>
</evidence>
<evidence type="ECO:0000256" key="8">
    <source>
        <dbReference type="ARBA" id="ARBA00023077"/>
    </source>
</evidence>
<name>A0A420K7K9_9BURK</name>
<evidence type="ECO:0000313" key="17">
    <source>
        <dbReference type="EMBL" id="RKJ94437.1"/>
    </source>
</evidence>
<evidence type="ECO:0000256" key="6">
    <source>
        <dbReference type="ARBA" id="ARBA00022729"/>
    </source>
</evidence>
<dbReference type="InterPro" id="IPR036942">
    <property type="entry name" value="Beta-barrel_TonB_sf"/>
</dbReference>
<keyword evidence="4 12" id="KW-1134">Transmembrane beta strand</keyword>
<evidence type="ECO:0000256" key="3">
    <source>
        <dbReference type="ARBA" id="ARBA00022448"/>
    </source>
</evidence>
<evidence type="ECO:0000256" key="12">
    <source>
        <dbReference type="PROSITE-ProRule" id="PRU01360"/>
    </source>
</evidence>
<comment type="similarity">
    <text evidence="2 12 13">Belongs to the TonB-dependent receptor family.</text>
</comment>
<feature type="domain" description="TonB-dependent receptor plug" evidence="16">
    <location>
        <begin position="57"/>
        <end position="166"/>
    </location>
</feature>
<proteinExistence type="inferred from homology"/>
<dbReference type="Gene3D" id="2.170.130.10">
    <property type="entry name" value="TonB-dependent receptor, plug domain"/>
    <property type="match status" value="1"/>
</dbReference>
<evidence type="ECO:0000256" key="4">
    <source>
        <dbReference type="ARBA" id="ARBA00022452"/>
    </source>
</evidence>
<keyword evidence="5 12" id="KW-0812">Transmembrane</keyword>
<dbReference type="Proteomes" id="UP000216225">
    <property type="component" value="Unassembled WGS sequence"/>
</dbReference>
<keyword evidence="7" id="KW-0406">Ion transport</keyword>
<feature type="signal peptide" evidence="14">
    <location>
        <begin position="1"/>
        <end position="35"/>
    </location>
</feature>
<dbReference type="CDD" id="cd01347">
    <property type="entry name" value="ligand_gated_channel"/>
    <property type="match status" value="1"/>
</dbReference>
<keyword evidence="6 14" id="KW-0732">Signal</keyword>
<comment type="subcellular location">
    <subcellularLocation>
        <location evidence="1 12">Cell outer membrane</location>
        <topology evidence="1 12">Multi-pass membrane protein</topology>
    </subcellularLocation>
</comment>
<dbReference type="Gene3D" id="2.40.170.20">
    <property type="entry name" value="TonB-dependent receptor, beta-barrel domain"/>
    <property type="match status" value="1"/>
</dbReference>
<evidence type="ECO:0000259" key="15">
    <source>
        <dbReference type="Pfam" id="PF00593"/>
    </source>
</evidence>
<keyword evidence="9 12" id="KW-0472">Membrane</keyword>
<dbReference type="InterPro" id="IPR037066">
    <property type="entry name" value="Plug_dom_sf"/>
</dbReference>
<evidence type="ECO:0000256" key="1">
    <source>
        <dbReference type="ARBA" id="ARBA00004571"/>
    </source>
</evidence>
<dbReference type="InterPro" id="IPR012910">
    <property type="entry name" value="Plug_dom"/>
</dbReference>
<evidence type="ECO:0000256" key="11">
    <source>
        <dbReference type="ARBA" id="ARBA00023237"/>
    </source>
</evidence>
<organism evidence="17 18">
    <name type="scientific">Alicycliphilus denitrificans</name>
    <dbReference type="NCBI Taxonomy" id="179636"/>
    <lineage>
        <taxon>Bacteria</taxon>
        <taxon>Pseudomonadati</taxon>
        <taxon>Pseudomonadota</taxon>
        <taxon>Betaproteobacteria</taxon>
        <taxon>Burkholderiales</taxon>
        <taxon>Comamonadaceae</taxon>
        <taxon>Alicycliphilus</taxon>
    </lineage>
</organism>
<gene>
    <name evidence="17" type="ORF">CE154_019135</name>
</gene>
<keyword evidence="10 17" id="KW-0675">Receptor</keyword>
<evidence type="ECO:0000256" key="9">
    <source>
        <dbReference type="ARBA" id="ARBA00023136"/>
    </source>
</evidence>
<dbReference type="InterPro" id="IPR039426">
    <property type="entry name" value="TonB-dep_rcpt-like"/>
</dbReference>
<evidence type="ECO:0000256" key="2">
    <source>
        <dbReference type="ARBA" id="ARBA00009810"/>
    </source>
</evidence>
<dbReference type="InterPro" id="IPR000531">
    <property type="entry name" value="Beta-barrel_TonB"/>
</dbReference>
<dbReference type="AlphaFoldDB" id="A0A420K7K9"/>
<dbReference type="PANTHER" id="PTHR30069">
    <property type="entry name" value="TONB-DEPENDENT OUTER MEMBRANE RECEPTOR"/>
    <property type="match status" value="1"/>
</dbReference>
<evidence type="ECO:0000259" key="16">
    <source>
        <dbReference type="Pfam" id="PF07715"/>
    </source>
</evidence>
<feature type="chain" id="PRO_5019090865" evidence="14">
    <location>
        <begin position="36"/>
        <end position="651"/>
    </location>
</feature>
<accession>A0A420K7K9</accession>
<feature type="domain" description="TonB-dependent receptor-like beta-barrel" evidence="15">
    <location>
        <begin position="270"/>
        <end position="621"/>
    </location>
</feature>
<evidence type="ECO:0000256" key="5">
    <source>
        <dbReference type="ARBA" id="ARBA00022692"/>
    </source>
</evidence>
<keyword evidence="11 12" id="KW-0998">Cell outer membrane</keyword>
<dbReference type="EMBL" id="NKDB02000005">
    <property type="protein sequence ID" value="RKJ94437.1"/>
    <property type="molecule type" value="Genomic_DNA"/>
</dbReference>